<gene>
    <name evidence="1" type="ORF">GMARGA_LOCUS24556</name>
</gene>
<accession>A0ABN7VZ99</accession>
<organism evidence="1 2">
    <name type="scientific">Gigaspora margarita</name>
    <dbReference type="NCBI Taxonomy" id="4874"/>
    <lineage>
        <taxon>Eukaryota</taxon>
        <taxon>Fungi</taxon>
        <taxon>Fungi incertae sedis</taxon>
        <taxon>Mucoromycota</taxon>
        <taxon>Glomeromycotina</taxon>
        <taxon>Glomeromycetes</taxon>
        <taxon>Diversisporales</taxon>
        <taxon>Gigasporaceae</taxon>
        <taxon>Gigaspora</taxon>
    </lineage>
</organism>
<keyword evidence="2" id="KW-1185">Reference proteome</keyword>
<protein>
    <submittedName>
        <fullName evidence="1">31647_t:CDS:1</fullName>
    </submittedName>
</protein>
<dbReference type="EMBL" id="CAJVQB010026020">
    <property type="protein sequence ID" value="CAG8807711.1"/>
    <property type="molecule type" value="Genomic_DNA"/>
</dbReference>
<evidence type="ECO:0000313" key="2">
    <source>
        <dbReference type="Proteomes" id="UP000789901"/>
    </source>
</evidence>
<dbReference type="Proteomes" id="UP000789901">
    <property type="component" value="Unassembled WGS sequence"/>
</dbReference>
<proteinExistence type="predicted"/>
<evidence type="ECO:0000313" key="1">
    <source>
        <dbReference type="EMBL" id="CAG8807711.1"/>
    </source>
</evidence>
<reference evidence="1 2" key="1">
    <citation type="submission" date="2021-06" db="EMBL/GenBank/DDBJ databases">
        <authorList>
            <person name="Kallberg Y."/>
            <person name="Tangrot J."/>
            <person name="Rosling A."/>
        </authorList>
    </citation>
    <scope>NUCLEOTIDE SEQUENCE [LARGE SCALE GENOMIC DNA]</scope>
    <source>
        <strain evidence="1 2">120-4 pot B 10/14</strain>
    </source>
</reference>
<feature type="non-terminal residue" evidence="1">
    <location>
        <position position="93"/>
    </location>
</feature>
<comment type="caution">
    <text evidence="1">The sequence shown here is derived from an EMBL/GenBank/DDBJ whole genome shotgun (WGS) entry which is preliminary data.</text>
</comment>
<name>A0ABN7VZ99_GIGMA</name>
<sequence length="93" mass="10792">MQKVLKYFKVLKKYFKSFHSAIVLLSKVGSPISKAIAKPLYTSEGFLISSGEKIKVINECLKEVEDKISENWDVTNMFLNKPKKMQKVLKYFK</sequence>